<keyword evidence="3 8" id="KW-1133">Transmembrane helix</keyword>
<feature type="transmembrane region" description="Helical" evidence="8">
    <location>
        <begin position="34"/>
        <end position="59"/>
    </location>
</feature>
<dbReference type="HOGENOM" id="CLU_1257387_0_0_1"/>
<feature type="domain" description="G-protein coupled receptors family 1 profile" evidence="9">
    <location>
        <begin position="1"/>
        <end position="146"/>
    </location>
</feature>
<evidence type="ECO:0000256" key="2">
    <source>
        <dbReference type="ARBA" id="ARBA00022692"/>
    </source>
</evidence>
<organism evidence="10 11">
    <name type="scientific">Nematostella vectensis</name>
    <name type="common">Starlet sea anemone</name>
    <dbReference type="NCBI Taxonomy" id="45351"/>
    <lineage>
        <taxon>Eukaryota</taxon>
        <taxon>Metazoa</taxon>
        <taxon>Cnidaria</taxon>
        <taxon>Anthozoa</taxon>
        <taxon>Hexacorallia</taxon>
        <taxon>Actiniaria</taxon>
        <taxon>Edwardsiidae</taxon>
        <taxon>Nematostella</taxon>
    </lineage>
</organism>
<gene>
    <name evidence="10" type="ORF">NEMVEDRAFT_v1g210893</name>
</gene>
<dbReference type="InterPro" id="IPR000276">
    <property type="entry name" value="GPCR_Rhodpsn"/>
</dbReference>
<keyword evidence="2 8" id="KW-0812">Transmembrane</keyword>
<dbReference type="Proteomes" id="UP000001593">
    <property type="component" value="Unassembled WGS sequence"/>
</dbReference>
<dbReference type="PANTHER" id="PTHR24243">
    <property type="entry name" value="G-PROTEIN COUPLED RECEPTOR"/>
    <property type="match status" value="1"/>
</dbReference>
<dbReference type="PROSITE" id="PS50262">
    <property type="entry name" value="G_PROTEIN_RECEP_F1_2"/>
    <property type="match status" value="1"/>
</dbReference>
<evidence type="ECO:0000256" key="4">
    <source>
        <dbReference type="ARBA" id="ARBA00023040"/>
    </source>
</evidence>
<protein>
    <recommendedName>
        <fullName evidence="9">G-protein coupled receptors family 1 profile domain-containing protein</fullName>
    </recommendedName>
</protein>
<dbReference type="EMBL" id="DS469635">
    <property type="protein sequence ID" value="EDO37988.1"/>
    <property type="molecule type" value="Genomic_DNA"/>
</dbReference>
<evidence type="ECO:0000256" key="3">
    <source>
        <dbReference type="ARBA" id="ARBA00022989"/>
    </source>
</evidence>
<sequence>MYTSPNLYTARLQKYGTSYKCLTVWAPLDHYTSATVHVVVMVVLFMFIPWLLVATLYLVMVSEIRKSKREVAQRSRQRNRDLRVLKLALTITAAFAVCNFPICALYLLIAFKYQWNTCFLPEVWGPLFNTAKYLVLASTCLNPCICFAFSENFRKGLRELTRAQRSFITTIVTHSRRANSTAFSHIEGEHEMLYEMKENGITENGNKNAIDYSPSQSLRE</sequence>
<evidence type="ECO:0000313" key="10">
    <source>
        <dbReference type="EMBL" id="EDO37988.1"/>
    </source>
</evidence>
<evidence type="ECO:0000256" key="8">
    <source>
        <dbReference type="SAM" id="Phobius"/>
    </source>
</evidence>
<dbReference type="PRINTS" id="PR00237">
    <property type="entry name" value="GPCRRHODOPSN"/>
</dbReference>
<keyword evidence="6" id="KW-0675">Receptor</keyword>
<evidence type="ECO:0000256" key="5">
    <source>
        <dbReference type="ARBA" id="ARBA00023136"/>
    </source>
</evidence>
<name>A7SE73_NEMVE</name>
<evidence type="ECO:0000256" key="7">
    <source>
        <dbReference type="ARBA" id="ARBA00023224"/>
    </source>
</evidence>
<proteinExistence type="predicted"/>
<keyword evidence="5 8" id="KW-0472">Membrane</keyword>
<evidence type="ECO:0000256" key="6">
    <source>
        <dbReference type="ARBA" id="ARBA00023170"/>
    </source>
</evidence>
<dbReference type="PhylomeDB" id="A7SE73"/>
<keyword evidence="11" id="KW-1185">Reference proteome</keyword>
<dbReference type="GO" id="GO:0004930">
    <property type="term" value="F:G protein-coupled receptor activity"/>
    <property type="evidence" value="ECO:0007669"/>
    <property type="project" value="UniProtKB-KW"/>
</dbReference>
<dbReference type="CDD" id="cd00637">
    <property type="entry name" value="7tm_classA_rhodopsin-like"/>
    <property type="match status" value="1"/>
</dbReference>
<dbReference type="Pfam" id="PF00001">
    <property type="entry name" value="7tm_1"/>
    <property type="match status" value="1"/>
</dbReference>
<dbReference type="InterPro" id="IPR017452">
    <property type="entry name" value="GPCR_Rhodpsn_7TM"/>
</dbReference>
<keyword evidence="7" id="KW-0807">Transducer</keyword>
<dbReference type="GO" id="GO:0016020">
    <property type="term" value="C:membrane"/>
    <property type="evidence" value="ECO:0007669"/>
    <property type="project" value="UniProtKB-SubCell"/>
</dbReference>
<evidence type="ECO:0000259" key="9">
    <source>
        <dbReference type="PROSITE" id="PS50262"/>
    </source>
</evidence>
<feature type="transmembrane region" description="Helical" evidence="8">
    <location>
        <begin position="84"/>
        <end position="111"/>
    </location>
</feature>
<dbReference type="PANTHER" id="PTHR24243:SF208">
    <property type="entry name" value="PYROKININ-1 RECEPTOR"/>
    <property type="match status" value="1"/>
</dbReference>
<reference evidence="10 11" key="1">
    <citation type="journal article" date="2007" name="Science">
        <title>Sea anemone genome reveals ancestral eumetazoan gene repertoire and genomic organization.</title>
        <authorList>
            <person name="Putnam N.H."/>
            <person name="Srivastava M."/>
            <person name="Hellsten U."/>
            <person name="Dirks B."/>
            <person name="Chapman J."/>
            <person name="Salamov A."/>
            <person name="Terry A."/>
            <person name="Shapiro H."/>
            <person name="Lindquist E."/>
            <person name="Kapitonov V.V."/>
            <person name="Jurka J."/>
            <person name="Genikhovich G."/>
            <person name="Grigoriev I.V."/>
            <person name="Lucas S.M."/>
            <person name="Steele R.E."/>
            <person name="Finnerty J.R."/>
            <person name="Technau U."/>
            <person name="Martindale M.Q."/>
            <person name="Rokhsar D.S."/>
        </authorList>
    </citation>
    <scope>NUCLEOTIDE SEQUENCE [LARGE SCALE GENOMIC DNA]</scope>
    <source>
        <strain evidence="11">CH2 X CH6</strain>
    </source>
</reference>
<dbReference type="InParanoid" id="A7SE73"/>
<evidence type="ECO:0000256" key="1">
    <source>
        <dbReference type="ARBA" id="ARBA00004141"/>
    </source>
</evidence>
<dbReference type="AlphaFoldDB" id="A7SE73"/>
<keyword evidence="4" id="KW-0297">G-protein coupled receptor</keyword>
<accession>A7SE73</accession>
<comment type="subcellular location">
    <subcellularLocation>
        <location evidence="1">Membrane</location>
        <topology evidence="1">Multi-pass membrane protein</topology>
    </subcellularLocation>
</comment>
<dbReference type="SUPFAM" id="SSF81321">
    <property type="entry name" value="Family A G protein-coupled receptor-like"/>
    <property type="match status" value="1"/>
</dbReference>
<evidence type="ECO:0000313" key="11">
    <source>
        <dbReference type="Proteomes" id="UP000001593"/>
    </source>
</evidence>
<dbReference type="Gene3D" id="1.20.1070.10">
    <property type="entry name" value="Rhodopsin 7-helix transmembrane proteins"/>
    <property type="match status" value="1"/>
</dbReference>